<feature type="compositionally biased region" description="Basic and acidic residues" evidence="8">
    <location>
        <begin position="612"/>
        <end position="631"/>
    </location>
</feature>
<dbReference type="CDD" id="cd00303">
    <property type="entry name" value="retropepsin_like"/>
    <property type="match status" value="1"/>
</dbReference>
<keyword evidence="1" id="KW-0645">Protease</keyword>
<dbReference type="FunFam" id="3.10.10.10:FF:000007">
    <property type="entry name" value="Retrovirus-related Pol polyprotein from transposon 17.6-like Protein"/>
    <property type="match status" value="1"/>
</dbReference>
<dbReference type="InterPro" id="IPR000477">
    <property type="entry name" value="RT_dom"/>
</dbReference>
<evidence type="ECO:0000256" key="7">
    <source>
        <dbReference type="ARBA" id="ARBA00022918"/>
    </source>
</evidence>
<dbReference type="InterPro" id="IPR056924">
    <property type="entry name" value="SH3_Tf2-1"/>
</dbReference>
<dbReference type="Pfam" id="PF17917">
    <property type="entry name" value="RT_RNaseH"/>
    <property type="match status" value="1"/>
</dbReference>
<sequence length="2007" mass="228538">MYRNSGDSSDDSVIPSEHVRRMLEGSESESFMAMSPSVTSVESISTREMVGSDSSFESDPSKDPEEFEDIVKTSVESDKVVPLVDLGGNTGSVPVSDFVVISDDSVEEFLDEFEESEEQMATGYIYGDVDAPMWEGPDGVLYELTSDESGQPAVYANSHPPSPDSWSTLRSFGSLSLEPDFAFFDLSSEETNSRGSDCVVFLPTEYGIPRQALAYNMVPPSEVFATPPGPPSLDFAESLRVSTPPRRFVTRTWYPGYHGEEGVESSHANLENYVGDQEVPNVTANCETLFATTPRVEKLGVLFPPNETLYEPTLGSSSLDAMIQNMIAVGTLGVEPIRPPEGSIPRIPVRQAQVQVRPRGSRRETLVLTRIFPKPSTVKSRRDSSSINRTKALGLKSFYQKLERNRERELSEIYGEVTAAPEANGRGRRRSSRRSIKPEVPDQSCYSAKTSQSSDPLNHRSFTCDMIMDQQLEPEKIGTKEQLEPKEIGAKEQLEPERAKLVAEEELVAEEALVTPVGPMTRSRVKLFNQAIGGMLNNIWDRPNDLSQVTTSLVLIQAQGPHQMDKNMADKDKEESSNAQNNKLLMEALTATLTATLTANMAKMMDERFEAARSDQERLNRIVRNPSDHEATLNYYSQSSTRNSHRRQRRGHEERNPPRDNLAGLKLRIPPFHEENKVKVAATEFYDYALSWWDQIVTTKRRLGDDSVETWNQLKAIMRRRFVPSHYHRELHQRLRNLVQGNKTVEDYFKEMETLMLRADIQEENEATMSIFMGGLQRDIIDRLEVIHYDNLEELYHKAVMFEKQLKRKSVKPSYNVSRPSYQKEEKTGFQKEYKPFVKPKVEEISSKGKAKETTRARDLKCFKCHGLGHYASEGSNKRIMVIKDTGEIESEDERPEAKEDSEIEEAPKGELLVTMRMVGSCTNVASETMVQKLGLEEFPHPRPYKLQWLNESGEMDVSRQVQVPLAIGKYKDEVLCDILPLEASHVLLGRPWQSDRKVMHDGFTNRYSFEFKGRKTVLAPMAPHEVYLDQLSMKKKGTQAVQSKVSNVLKPDLPSSIKFLCRTIKMFFPRKNPEGLPPIRGIEHQIDFILGASLPNKPAYRTNPIETKELERQVTELMEKGYIRESMSPCAVPVLLVPKKDGSWRMCVDCRAINNITVKYRHPIPRLDDMLDELHGSSIFSKVDLKSGYHQIRMKEGDEWKTAFKTKQGLYEWLVMPFGLTNALSTFMRLMNHVLRAYIGHFVVVYFDDILVYSKSLEEHVKHLKMVLEVLRKEKLFANLKKCTFGTDNLVFLGFVVSTDGVKVDEEKVKAIREWPSPTSVGEVRSFHGLAGFYRRFVKDFSTLTAPHTEVIKKNVGFKWEQAQEDAFQALKEKLTHAPVLSLPDFVKTFEIECDASGVGIGAVLMQDKKPIAYLSEKLGGATLNYPTYDKELYALVRALQTWQHYLWPKEFVIHTDHESLKHLKGQQKLNKRHARWVEFIETFPYVIKYKKGKDNVVADALSRRYVLLTSLDAKLLGFEQIKSQYANDSDFGEIFSSCEKFAFGKYYRHEGFLFYDNRLCIPNSSLRELFIKEAHGGGLMGHFGVAKTLKATSQPHGLYTPLPIPLHPWHDISMDFVVGLPRTRTGKDSIFVVVDRFSKMAHFIPSHKTDDAMNVASLFFREIVRLHGMPKSIVSDRDTKFLSYFWKTLWSKLGTKLLFSTTCHLQIDGQTEVVNRTLSTLLRALIKKNLKTWEDCLSHVEFAYNHAIHSASKFSPFEIVYGFNPISPLDLMPLPLSERVSMDGKKKAEMVKQIHEKARLNIEEKTKKYASQANKSRKEIVFEEGDLVWIHLRKERFPKERKSKLMPRMDGPFKIIKKINNNAYQLDLQGKYNVSNSFNVADLVPFVSGEADLRSNLFEEGGDDMIMDQQLEPEKIGTKEQLEPEEIGAKEQLEPEGAKLVAEEELVAEEALVTPVGPMTRSRVKLFNQAIGRMLNNIWDRPNELSQVTTSLVLIQAQGPHQMDK</sequence>
<organism evidence="11 12">
    <name type="scientific">Arabidopsis thaliana x Arabidopsis arenosa</name>
    <dbReference type="NCBI Taxonomy" id="1240361"/>
    <lineage>
        <taxon>Eukaryota</taxon>
        <taxon>Viridiplantae</taxon>
        <taxon>Streptophyta</taxon>
        <taxon>Embryophyta</taxon>
        <taxon>Tracheophyta</taxon>
        <taxon>Spermatophyta</taxon>
        <taxon>Magnoliopsida</taxon>
        <taxon>eudicotyledons</taxon>
        <taxon>Gunneridae</taxon>
        <taxon>Pentapetalae</taxon>
        <taxon>rosids</taxon>
        <taxon>malvids</taxon>
        <taxon>Brassicales</taxon>
        <taxon>Brassicaceae</taxon>
        <taxon>Camelineae</taxon>
        <taxon>Arabidopsis</taxon>
    </lineage>
</organism>
<dbReference type="Pfam" id="PF24626">
    <property type="entry name" value="SH3_Tf2-1"/>
    <property type="match status" value="1"/>
</dbReference>
<dbReference type="Pfam" id="PF03732">
    <property type="entry name" value="Retrotrans_gag"/>
    <property type="match status" value="1"/>
</dbReference>
<feature type="domain" description="Integrase catalytic" evidence="10">
    <location>
        <begin position="1606"/>
        <end position="1766"/>
    </location>
</feature>
<dbReference type="EMBL" id="JAEFBK010000008">
    <property type="protein sequence ID" value="KAG7578929.1"/>
    <property type="molecule type" value="Genomic_DNA"/>
</dbReference>
<feature type="region of interest" description="Disordered" evidence="8">
    <location>
        <begin position="612"/>
        <end position="664"/>
    </location>
</feature>
<feature type="compositionally biased region" description="Basic residues" evidence="8">
    <location>
        <begin position="426"/>
        <end position="435"/>
    </location>
</feature>
<evidence type="ECO:0000256" key="1">
    <source>
        <dbReference type="ARBA" id="ARBA00022670"/>
    </source>
</evidence>
<keyword evidence="12" id="KW-1185">Reference proteome</keyword>
<dbReference type="GO" id="GO:0006508">
    <property type="term" value="P:proteolysis"/>
    <property type="evidence" value="ECO:0007669"/>
    <property type="project" value="UniProtKB-KW"/>
</dbReference>
<evidence type="ECO:0000256" key="5">
    <source>
        <dbReference type="ARBA" id="ARBA00022759"/>
    </source>
</evidence>
<evidence type="ECO:0000313" key="12">
    <source>
        <dbReference type="Proteomes" id="UP000694240"/>
    </source>
</evidence>
<dbReference type="GO" id="GO:0015074">
    <property type="term" value="P:DNA integration"/>
    <property type="evidence" value="ECO:0007669"/>
    <property type="project" value="InterPro"/>
</dbReference>
<dbReference type="GO" id="GO:0004519">
    <property type="term" value="F:endonuclease activity"/>
    <property type="evidence" value="ECO:0007669"/>
    <property type="project" value="UniProtKB-KW"/>
</dbReference>
<feature type="compositionally biased region" description="Polar residues" evidence="8">
    <location>
        <begin position="444"/>
        <end position="456"/>
    </location>
</feature>
<evidence type="ECO:0000256" key="6">
    <source>
        <dbReference type="ARBA" id="ARBA00022801"/>
    </source>
</evidence>
<keyword evidence="2" id="KW-0808">Transferase</keyword>
<dbReference type="GO" id="GO:0008233">
    <property type="term" value="F:peptidase activity"/>
    <property type="evidence" value="ECO:0007669"/>
    <property type="project" value="UniProtKB-KW"/>
</dbReference>
<evidence type="ECO:0000259" key="9">
    <source>
        <dbReference type="PROSITE" id="PS50878"/>
    </source>
</evidence>
<dbReference type="PROSITE" id="PS50878">
    <property type="entry name" value="RT_POL"/>
    <property type="match status" value="1"/>
</dbReference>
<keyword evidence="7 11" id="KW-0695">RNA-directed DNA polymerase</keyword>
<comment type="caution">
    <text evidence="11">The sequence shown here is derived from an EMBL/GenBank/DDBJ whole genome shotgun (WGS) entry which is preliminary data.</text>
</comment>
<evidence type="ECO:0000259" key="10">
    <source>
        <dbReference type="PROSITE" id="PS50994"/>
    </source>
</evidence>
<evidence type="ECO:0000313" key="11">
    <source>
        <dbReference type="EMBL" id="KAG7578929.1"/>
    </source>
</evidence>
<keyword evidence="3" id="KW-0548">Nucleotidyltransferase</keyword>
<feature type="domain" description="Reverse transcriptase" evidence="9">
    <location>
        <begin position="1119"/>
        <end position="1298"/>
    </location>
</feature>
<feature type="compositionally biased region" description="Polar residues" evidence="8">
    <location>
        <begin position="36"/>
        <end position="58"/>
    </location>
</feature>
<evidence type="ECO:0000256" key="3">
    <source>
        <dbReference type="ARBA" id="ARBA00022695"/>
    </source>
</evidence>
<dbReference type="CDD" id="cd01647">
    <property type="entry name" value="RT_LTR"/>
    <property type="match status" value="1"/>
</dbReference>
<reference evidence="11 12" key="1">
    <citation type="submission" date="2020-12" db="EMBL/GenBank/DDBJ databases">
        <title>Concerted genomic and epigenomic changes stabilize Arabidopsis allopolyploids.</title>
        <authorList>
            <person name="Chen Z."/>
        </authorList>
    </citation>
    <scope>NUCLEOTIDE SEQUENCE [LARGE SCALE GENOMIC DNA]</scope>
    <source>
        <strain evidence="11">Allo738</strain>
        <tissue evidence="11">Leaf</tissue>
    </source>
</reference>
<evidence type="ECO:0000256" key="4">
    <source>
        <dbReference type="ARBA" id="ARBA00022722"/>
    </source>
</evidence>
<feature type="region of interest" description="Disordered" evidence="8">
    <location>
        <begin position="421"/>
        <end position="460"/>
    </location>
</feature>
<dbReference type="Proteomes" id="UP000694240">
    <property type="component" value="Chromosome 8"/>
</dbReference>
<dbReference type="PANTHER" id="PTHR35046:SF9">
    <property type="entry name" value="RNA-DIRECTED DNA POLYMERASE"/>
    <property type="match status" value="1"/>
</dbReference>
<dbReference type="InterPro" id="IPR041373">
    <property type="entry name" value="RT_RNaseH"/>
</dbReference>
<proteinExistence type="predicted"/>
<dbReference type="CDD" id="cd09274">
    <property type="entry name" value="RNase_HI_RT_Ty3"/>
    <property type="match status" value="1"/>
</dbReference>
<feature type="region of interest" description="Disordered" evidence="8">
    <location>
        <begin position="23"/>
        <end position="67"/>
    </location>
</feature>
<evidence type="ECO:0000256" key="8">
    <source>
        <dbReference type="SAM" id="MobiDB-lite"/>
    </source>
</evidence>
<keyword evidence="4" id="KW-0540">Nuclease</keyword>
<dbReference type="Pfam" id="PF00078">
    <property type="entry name" value="RVT_1"/>
    <property type="match status" value="1"/>
</dbReference>
<dbReference type="InterPro" id="IPR005162">
    <property type="entry name" value="Retrotrans_gag_dom"/>
</dbReference>
<dbReference type="FunFam" id="3.30.70.270:FF:000020">
    <property type="entry name" value="Transposon Tf2-6 polyprotein-like Protein"/>
    <property type="match status" value="1"/>
</dbReference>
<dbReference type="PANTHER" id="PTHR35046">
    <property type="entry name" value="ZINC KNUCKLE (CCHC-TYPE) FAMILY PROTEIN"/>
    <property type="match status" value="1"/>
</dbReference>
<dbReference type="InterPro" id="IPR001584">
    <property type="entry name" value="Integrase_cat-core"/>
</dbReference>
<dbReference type="GO" id="GO:0003964">
    <property type="term" value="F:RNA-directed DNA polymerase activity"/>
    <property type="evidence" value="ECO:0007669"/>
    <property type="project" value="UniProtKB-KW"/>
</dbReference>
<protein>
    <submittedName>
        <fullName evidence="11">Reverse transcriptase domain</fullName>
    </submittedName>
</protein>
<keyword evidence="5" id="KW-0255">Endonuclease</keyword>
<keyword evidence="6" id="KW-0378">Hydrolase</keyword>
<accession>A0A8T2AZE8</accession>
<gene>
    <name evidence="11" type="ORF">ISN45_Aa03g030940</name>
</gene>
<evidence type="ECO:0000256" key="2">
    <source>
        <dbReference type="ARBA" id="ARBA00022679"/>
    </source>
</evidence>
<dbReference type="PROSITE" id="PS50994">
    <property type="entry name" value="INTEGRASE"/>
    <property type="match status" value="1"/>
</dbReference>
<name>A0A8T2AZE8_9BRAS</name>